<comment type="caution">
    <text evidence="2">The sequence shown here is derived from an EMBL/GenBank/DDBJ whole genome shotgun (WGS) entry which is preliminary data.</text>
</comment>
<keyword evidence="3" id="KW-1185">Reference proteome</keyword>
<gene>
    <name evidence="2" type="ORF">B0T16DRAFT_184675</name>
</gene>
<evidence type="ECO:0000256" key="1">
    <source>
        <dbReference type="SAM" id="MobiDB-lite"/>
    </source>
</evidence>
<feature type="region of interest" description="Disordered" evidence="1">
    <location>
        <begin position="1"/>
        <end position="21"/>
    </location>
</feature>
<protein>
    <submittedName>
        <fullName evidence="2">Uncharacterized protein</fullName>
    </submittedName>
</protein>
<dbReference type="AlphaFoldDB" id="A0AA39Y062"/>
<name>A0AA39Y062_9PEZI</name>
<sequence>MPPPTPGITNQQNRRLGGRSAPYQGSGLTGFIHGCSYKRTLRGALSNSVRASHHLGIKHPELLAREGATRTMYFPTALFTTLIACVVSARQIPLKSNMKSLGLGVQDEDDEEDGCPSPNTSYCCYKLDYTCDQVECIGPGKVDSFEECRDYDPRPMCCCGFPGLPGMPWLPAEMSCDKECYALKDKHREM</sequence>
<dbReference type="Proteomes" id="UP001174936">
    <property type="component" value="Unassembled WGS sequence"/>
</dbReference>
<organism evidence="2 3">
    <name type="scientific">Cercophora newfieldiana</name>
    <dbReference type="NCBI Taxonomy" id="92897"/>
    <lineage>
        <taxon>Eukaryota</taxon>
        <taxon>Fungi</taxon>
        <taxon>Dikarya</taxon>
        <taxon>Ascomycota</taxon>
        <taxon>Pezizomycotina</taxon>
        <taxon>Sordariomycetes</taxon>
        <taxon>Sordariomycetidae</taxon>
        <taxon>Sordariales</taxon>
        <taxon>Lasiosphaeriaceae</taxon>
        <taxon>Cercophora</taxon>
    </lineage>
</organism>
<reference evidence="2" key="1">
    <citation type="submission" date="2023-06" db="EMBL/GenBank/DDBJ databases">
        <title>Genome-scale phylogeny and comparative genomics of the fungal order Sordariales.</title>
        <authorList>
            <consortium name="Lawrence Berkeley National Laboratory"/>
            <person name="Hensen N."/>
            <person name="Bonometti L."/>
            <person name="Westerberg I."/>
            <person name="Brannstrom I.O."/>
            <person name="Guillou S."/>
            <person name="Cros-Aarteil S."/>
            <person name="Calhoun S."/>
            <person name="Haridas S."/>
            <person name="Kuo A."/>
            <person name="Mondo S."/>
            <person name="Pangilinan J."/>
            <person name="Riley R."/>
            <person name="Labutti K."/>
            <person name="Andreopoulos B."/>
            <person name="Lipzen A."/>
            <person name="Chen C."/>
            <person name="Yanf M."/>
            <person name="Daum C."/>
            <person name="Ng V."/>
            <person name="Clum A."/>
            <person name="Steindorff A."/>
            <person name="Ohm R."/>
            <person name="Martin F."/>
            <person name="Silar P."/>
            <person name="Natvig D."/>
            <person name="Lalanne C."/>
            <person name="Gautier V."/>
            <person name="Ament-Velasquez S.L."/>
            <person name="Kruys A."/>
            <person name="Hutchinson M.I."/>
            <person name="Powell A.J."/>
            <person name="Barry K."/>
            <person name="Miller A.N."/>
            <person name="Grigoriev I.V."/>
            <person name="Debuchy R."/>
            <person name="Gladieux P."/>
            <person name="Thoren M.H."/>
            <person name="Johannesson H."/>
        </authorList>
    </citation>
    <scope>NUCLEOTIDE SEQUENCE</scope>
    <source>
        <strain evidence="2">SMH2532-1</strain>
    </source>
</reference>
<dbReference type="EMBL" id="JAULSV010000005">
    <property type="protein sequence ID" value="KAK0643547.1"/>
    <property type="molecule type" value="Genomic_DNA"/>
</dbReference>
<accession>A0AA39Y062</accession>
<evidence type="ECO:0000313" key="3">
    <source>
        <dbReference type="Proteomes" id="UP001174936"/>
    </source>
</evidence>
<proteinExistence type="predicted"/>
<evidence type="ECO:0000313" key="2">
    <source>
        <dbReference type="EMBL" id="KAK0643547.1"/>
    </source>
</evidence>